<protein>
    <submittedName>
        <fullName evidence="3">Phage tail protein</fullName>
    </submittedName>
</protein>
<reference evidence="3 4" key="1">
    <citation type="submission" date="2018-10" db="EMBL/GenBank/DDBJ databases">
        <title>Parasedimentitalea marina sp. nov., a psychrophilic bacterium isolated from deep seawater of the New Britain Trench.</title>
        <authorList>
            <person name="Cao J."/>
        </authorList>
    </citation>
    <scope>NUCLEOTIDE SEQUENCE [LARGE SCALE GENOMIC DNA]</scope>
    <source>
        <strain evidence="3 4">W43</strain>
    </source>
</reference>
<sequence length="136" mass="14416">MKKLLASIALASTIFTSLASTPAQAGETPYIGEISWFAGNFAPRGWAFCDGQLLPIDQYTALFSIIGTIYGGDGRTNFALPDMRGRSPVHAGRGPGLEDKQLGQKSSLPVGEGNYYESNLGINCIIALVGTFPSRS</sequence>
<feature type="chain" id="PRO_5018989043" evidence="1">
    <location>
        <begin position="26"/>
        <end position="136"/>
    </location>
</feature>
<dbReference type="InterPro" id="IPR037053">
    <property type="entry name" value="Phage_tail_collar_dom_sf"/>
</dbReference>
<proteinExistence type="predicted"/>
<evidence type="ECO:0000256" key="1">
    <source>
        <dbReference type="SAM" id="SignalP"/>
    </source>
</evidence>
<dbReference type="KEGG" id="sedi:EBB79_11420"/>
<organism evidence="3 4">
    <name type="scientific">Parasedimentitalea marina</name>
    <dbReference type="NCBI Taxonomy" id="2483033"/>
    <lineage>
        <taxon>Bacteria</taxon>
        <taxon>Pseudomonadati</taxon>
        <taxon>Pseudomonadota</taxon>
        <taxon>Alphaproteobacteria</taxon>
        <taxon>Rhodobacterales</taxon>
        <taxon>Paracoccaceae</taxon>
        <taxon>Parasedimentitalea</taxon>
    </lineage>
</organism>
<dbReference type="Pfam" id="PF07484">
    <property type="entry name" value="Collar"/>
    <property type="match status" value="1"/>
</dbReference>
<evidence type="ECO:0000313" key="4">
    <source>
        <dbReference type="Proteomes" id="UP000283063"/>
    </source>
</evidence>
<dbReference type="InterPro" id="IPR011083">
    <property type="entry name" value="Phage_tail_collar_dom"/>
</dbReference>
<dbReference type="OrthoDB" id="9810174at2"/>
<keyword evidence="4" id="KW-1185">Reference proteome</keyword>
<evidence type="ECO:0000313" key="3">
    <source>
        <dbReference type="EMBL" id="AZV78429.1"/>
    </source>
</evidence>
<dbReference type="Gene3D" id="3.90.1340.10">
    <property type="entry name" value="Phage tail collar domain"/>
    <property type="match status" value="1"/>
</dbReference>
<dbReference type="AlphaFoldDB" id="A0A3T0N357"/>
<gene>
    <name evidence="3" type="ORF">EBB79_11420</name>
</gene>
<dbReference type="SUPFAM" id="SSF88874">
    <property type="entry name" value="Receptor-binding domain of short tail fibre protein gp12"/>
    <property type="match status" value="1"/>
</dbReference>
<keyword evidence="1" id="KW-0732">Signal</keyword>
<name>A0A3T0N357_9RHOB</name>
<evidence type="ECO:0000259" key="2">
    <source>
        <dbReference type="Pfam" id="PF07484"/>
    </source>
</evidence>
<feature type="domain" description="Phage tail collar" evidence="2">
    <location>
        <begin position="32"/>
        <end position="88"/>
    </location>
</feature>
<accession>A0A3T0N357</accession>
<dbReference type="Proteomes" id="UP000283063">
    <property type="component" value="Chromosome"/>
</dbReference>
<feature type="signal peptide" evidence="1">
    <location>
        <begin position="1"/>
        <end position="25"/>
    </location>
</feature>
<dbReference type="EMBL" id="CP033219">
    <property type="protein sequence ID" value="AZV78429.1"/>
    <property type="molecule type" value="Genomic_DNA"/>
</dbReference>